<gene>
    <name evidence="5" type="ORF">FCE95_11575</name>
</gene>
<dbReference type="OrthoDB" id="5582699at2"/>
<dbReference type="PANTHER" id="PTHR47894">
    <property type="entry name" value="HTH-TYPE TRANSCRIPTIONAL REGULATOR GADX"/>
    <property type="match status" value="1"/>
</dbReference>
<dbReference type="Pfam" id="PF12625">
    <property type="entry name" value="Arabinose_bd"/>
    <property type="match status" value="1"/>
</dbReference>
<dbReference type="InterPro" id="IPR018060">
    <property type="entry name" value="HTH_AraC"/>
</dbReference>
<reference evidence="5 6" key="1">
    <citation type="submission" date="2019-04" db="EMBL/GenBank/DDBJ databases">
        <title>Reference strain of H23.</title>
        <authorList>
            <person name="Luo X."/>
        </authorList>
    </citation>
    <scope>NUCLEOTIDE SEQUENCE [LARGE SCALE GENOMIC DNA]</scope>
    <source>
        <strain evidence="5 6">H23</strain>
    </source>
</reference>
<dbReference type="InterPro" id="IPR009057">
    <property type="entry name" value="Homeodomain-like_sf"/>
</dbReference>
<evidence type="ECO:0000313" key="5">
    <source>
        <dbReference type="EMBL" id="TKR30733.1"/>
    </source>
</evidence>
<dbReference type="PANTHER" id="PTHR47894:SF1">
    <property type="entry name" value="HTH-TYPE TRANSCRIPTIONAL REGULATOR VQSM"/>
    <property type="match status" value="1"/>
</dbReference>
<dbReference type="SMART" id="SM00342">
    <property type="entry name" value="HTH_ARAC"/>
    <property type="match status" value="1"/>
</dbReference>
<dbReference type="RefSeq" id="WP_137267164.1">
    <property type="nucleotide sequence ID" value="NZ_SZUA01000002.1"/>
</dbReference>
<dbReference type="Proteomes" id="UP000308707">
    <property type="component" value="Unassembled WGS sequence"/>
</dbReference>
<dbReference type="SUPFAM" id="SSF46689">
    <property type="entry name" value="Homeodomain-like"/>
    <property type="match status" value="1"/>
</dbReference>
<proteinExistence type="predicted"/>
<dbReference type="GO" id="GO:0005829">
    <property type="term" value="C:cytosol"/>
    <property type="evidence" value="ECO:0007669"/>
    <property type="project" value="TreeGrafter"/>
</dbReference>
<dbReference type="GO" id="GO:0000976">
    <property type="term" value="F:transcription cis-regulatory region binding"/>
    <property type="evidence" value="ECO:0007669"/>
    <property type="project" value="TreeGrafter"/>
</dbReference>
<protein>
    <submittedName>
        <fullName evidence="5">AraC family transcriptional regulator</fullName>
    </submittedName>
</protein>
<accession>A0A4V5ZQD6</accession>
<sequence>MGAKASLDPRLTTADTATNILAGLCQLADEAGISCEPWLAGLPLTRAQIDDPTVRVSYRQASRIVEAALQAMPQPDLGLQLGCHQNIGNFGLLGLAMMTARTFGDAIGIGLQYAGLSGSLMDLEFDTSDPGAIAMAAHQRAPDDHLLPFLCEELFASTLMLCRGLIGESFRPLRLELTYPAPAYAARYDEVFGCPVRFGMPRNRVLVDAAWAEYKLPTYNPVSAQQALALCQAQLPRERKPSELVAGVRRLVRERLRENPRLAEIAAELHLTERTLRRQLADAGTHYKAIHDDARSERAQDLLHEGRMPIAQIGAELGFKDAREFRRAFKRWTGVAPSDARGAKAFRHG</sequence>
<dbReference type="Pfam" id="PF12833">
    <property type="entry name" value="HTH_18"/>
    <property type="match status" value="1"/>
</dbReference>
<dbReference type="GO" id="GO:0003700">
    <property type="term" value="F:DNA-binding transcription factor activity"/>
    <property type="evidence" value="ECO:0007669"/>
    <property type="project" value="InterPro"/>
</dbReference>
<evidence type="ECO:0000259" key="4">
    <source>
        <dbReference type="PROSITE" id="PS01124"/>
    </source>
</evidence>
<keyword evidence="1" id="KW-0805">Transcription regulation</keyword>
<dbReference type="AlphaFoldDB" id="A0A4V5ZQD6"/>
<dbReference type="EMBL" id="SZUA01000002">
    <property type="protein sequence ID" value="TKR30733.1"/>
    <property type="molecule type" value="Genomic_DNA"/>
</dbReference>
<dbReference type="Gene3D" id="1.10.10.60">
    <property type="entry name" value="Homeodomain-like"/>
    <property type="match status" value="1"/>
</dbReference>
<evidence type="ECO:0000256" key="1">
    <source>
        <dbReference type="ARBA" id="ARBA00023015"/>
    </source>
</evidence>
<name>A0A4V5ZQD6_9GAMM</name>
<evidence type="ECO:0000313" key="6">
    <source>
        <dbReference type="Proteomes" id="UP000308707"/>
    </source>
</evidence>
<keyword evidence="3" id="KW-0804">Transcription</keyword>
<feature type="domain" description="HTH araC/xylS-type" evidence="4">
    <location>
        <begin position="246"/>
        <end position="343"/>
    </location>
</feature>
<evidence type="ECO:0000256" key="2">
    <source>
        <dbReference type="ARBA" id="ARBA00023125"/>
    </source>
</evidence>
<dbReference type="PROSITE" id="PS01124">
    <property type="entry name" value="HTH_ARAC_FAMILY_2"/>
    <property type="match status" value="1"/>
</dbReference>
<evidence type="ECO:0000256" key="3">
    <source>
        <dbReference type="ARBA" id="ARBA00023163"/>
    </source>
</evidence>
<keyword evidence="2" id="KW-0238">DNA-binding</keyword>
<dbReference type="InterPro" id="IPR032687">
    <property type="entry name" value="AraC-type_N"/>
</dbReference>
<keyword evidence="6" id="KW-1185">Reference proteome</keyword>
<comment type="caution">
    <text evidence="5">The sequence shown here is derived from an EMBL/GenBank/DDBJ whole genome shotgun (WGS) entry which is preliminary data.</text>
</comment>
<organism evidence="5 6">
    <name type="scientific">Luteimonas gilva</name>
    <dbReference type="NCBI Taxonomy" id="2572684"/>
    <lineage>
        <taxon>Bacteria</taxon>
        <taxon>Pseudomonadati</taxon>
        <taxon>Pseudomonadota</taxon>
        <taxon>Gammaproteobacteria</taxon>
        <taxon>Lysobacterales</taxon>
        <taxon>Lysobacteraceae</taxon>
        <taxon>Luteimonas</taxon>
    </lineage>
</organism>